<evidence type="ECO:0000313" key="1">
    <source>
        <dbReference type="EMBL" id="KAJ0392253.1"/>
    </source>
</evidence>
<name>A0AAD5LSM2_PYTIN</name>
<dbReference type="SUPFAM" id="SSF52047">
    <property type="entry name" value="RNI-like"/>
    <property type="match status" value="1"/>
</dbReference>
<protein>
    <submittedName>
        <fullName evidence="1">Uncharacterized protein</fullName>
    </submittedName>
</protein>
<reference evidence="1" key="1">
    <citation type="submission" date="2021-12" db="EMBL/GenBank/DDBJ databases">
        <title>Prjna785345.</title>
        <authorList>
            <person name="Rujirawat T."/>
            <person name="Krajaejun T."/>
        </authorList>
    </citation>
    <scope>NUCLEOTIDE SEQUENCE</scope>
    <source>
        <strain evidence="1">Pi057C3</strain>
    </source>
</reference>
<dbReference type="InterPro" id="IPR032675">
    <property type="entry name" value="LRR_dom_sf"/>
</dbReference>
<dbReference type="Gene3D" id="3.80.10.10">
    <property type="entry name" value="Ribonuclease Inhibitor"/>
    <property type="match status" value="1"/>
</dbReference>
<evidence type="ECO:0000313" key="2">
    <source>
        <dbReference type="Proteomes" id="UP001209570"/>
    </source>
</evidence>
<proteinExistence type="predicted"/>
<accession>A0AAD5LSM2</accession>
<comment type="caution">
    <text evidence="1">The sequence shown here is derived from an EMBL/GenBank/DDBJ whole genome shotgun (WGS) entry which is preliminary data.</text>
</comment>
<sequence length="722" mass="80211">MASGAGFRTEAALWRSQVQRMLMEWAPNEYFHDIQRVVLPEGSPSCAVLASRLHGYDAESAARNAAGLGEFVRVLELVACSGTGLDLLHCLLNEGRTPIGCPLTGWCAFCDGGDRTIELRLIVESSPALLEDALFDWDEDDATEAFAMLQDAVAALEVVRGAEEDARWDGPMIHISLEFSSMWWRAPRNSMRQLRRFFARYTAAMAYEEQPLFRISRVHASDLDDAMMAVIAESKLPVVHGSLFGNAEWTWALQSLRSGRNAAVWAPSSTLLAKGNATSLIAQVDTYTDEKKTQCFRLHEILRSQSTTVKTLCMEYQFLCDEPTREQLNHAIADTFFSRSTLAQLDRLTVKGELAEEDVLAIVRRLSLASTSAQPPPARIRELVCEDWQWKKDSIYSDRHRLRGATFAKLLGLIGGVESLCLKRGSNRESDLPVAEIPTLTSCRSLDVSVSCVTWGGLPSLADGGTSSTPATQSLVETLVLRPSGFDNRNNRHTVDRLLQHLGRQLRSLSIIPHSLMSTFWSETAASIVQHCPNLEKLHVQYVDSSFGTALVDAIAASGTCNIKRLSLRSRWSLETFSAIVATLRKPIHPLTRTLRSLRLDIHESEYDGVEALVRDVREMLRVNETLRDVTIRGDESGDWSGLDISESDKEFGLGVALAPLRHRLALLSVLSPRGVPRGIVVDVLRMAGHGICRLRFEDADDDEVGTLYEEDRELRRGYGSD</sequence>
<dbReference type="EMBL" id="JAKCXM010000680">
    <property type="protein sequence ID" value="KAJ0392253.1"/>
    <property type="molecule type" value="Genomic_DNA"/>
</dbReference>
<dbReference type="AlphaFoldDB" id="A0AAD5LSM2"/>
<organism evidence="1 2">
    <name type="scientific">Pythium insidiosum</name>
    <name type="common">Pythiosis disease agent</name>
    <dbReference type="NCBI Taxonomy" id="114742"/>
    <lineage>
        <taxon>Eukaryota</taxon>
        <taxon>Sar</taxon>
        <taxon>Stramenopiles</taxon>
        <taxon>Oomycota</taxon>
        <taxon>Peronosporomycetes</taxon>
        <taxon>Pythiales</taxon>
        <taxon>Pythiaceae</taxon>
        <taxon>Pythium</taxon>
    </lineage>
</organism>
<dbReference type="Proteomes" id="UP001209570">
    <property type="component" value="Unassembled WGS sequence"/>
</dbReference>
<keyword evidence="2" id="KW-1185">Reference proteome</keyword>
<gene>
    <name evidence="1" type="ORF">P43SY_000281</name>
</gene>